<proteinExistence type="predicted"/>
<evidence type="ECO:0000256" key="2">
    <source>
        <dbReference type="ARBA" id="ARBA00022946"/>
    </source>
</evidence>
<evidence type="ECO:0000313" key="10">
    <source>
        <dbReference type="RefSeq" id="XP_022080764.1"/>
    </source>
</evidence>
<name>A0A8B7XKV3_ACAPL</name>
<reference evidence="10 11" key="1">
    <citation type="submission" date="2025-04" db="UniProtKB">
        <authorList>
            <consortium name="RefSeq"/>
        </authorList>
    </citation>
    <scope>IDENTIFICATION</scope>
</reference>
<evidence type="ECO:0000256" key="1">
    <source>
        <dbReference type="ARBA" id="ARBA00004173"/>
    </source>
</evidence>
<keyword evidence="3" id="KW-0175">Coiled coil</keyword>
<dbReference type="KEGG" id="aplc:110973877"/>
<dbReference type="Proteomes" id="UP000694845">
    <property type="component" value="Unplaced"/>
</dbReference>
<feature type="domain" description="START" evidence="8">
    <location>
        <begin position="169"/>
        <end position="355"/>
    </location>
</feature>
<dbReference type="PANTHER" id="PTHR19308:SF8">
    <property type="entry name" value="STAR-RELATED LIPID TRANSFER PROTEIN 7, MITOCHONDRIAL"/>
    <property type="match status" value="1"/>
</dbReference>
<dbReference type="InterPro" id="IPR051213">
    <property type="entry name" value="START_lipid_transfer"/>
</dbReference>
<dbReference type="GO" id="GO:0005739">
    <property type="term" value="C:mitochondrion"/>
    <property type="evidence" value="ECO:0007669"/>
    <property type="project" value="UniProtKB-SubCell"/>
</dbReference>
<protein>
    <recommendedName>
        <fullName evidence="6">StAR-related lipid transfer protein 7, mitochondrial</fullName>
    </recommendedName>
    <alternativeName>
        <fullName evidence="7">START domain-containing protein 7</fullName>
    </alternativeName>
</protein>
<evidence type="ECO:0000256" key="5">
    <source>
        <dbReference type="ARBA" id="ARBA00053168"/>
    </source>
</evidence>
<dbReference type="InterPro" id="IPR002913">
    <property type="entry name" value="START_lipid-bd_dom"/>
</dbReference>
<dbReference type="FunFam" id="3.30.530.20:FF:000016">
    <property type="entry name" value="StAR-related lipid transfer protein 7, mitochondrial"/>
    <property type="match status" value="1"/>
</dbReference>
<organism evidence="9 12">
    <name type="scientific">Acanthaster planci</name>
    <name type="common">Crown-of-thorns starfish</name>
    <dbReference type="NCBI Taxonomy" id="133434"/>
    <lineage>
        <taxon>Eukaryota</taxon>
        <taxon>Metazoa</taxon>
        <taxon>Echinodermata</taxon>
        <taxon>Eleutherozoa</taxon>
        <taxon>Asterozoa</taxon>
        <taxon>Asteroidea</taxon>
        <taxon>Valvatacea</taxon>
        <taxon>Valvatida</taxon>
        <taxon>Acanthasteridae</taxon>
        <taxon>Acanthaster</taxon>
    </lineage>
</organism>
<dbReference type="RefSeq" id="XP_022080766.1">
    <property type="nucleotide sequence ID" value="XM_022225074.1"/>
</dbReference>
<comment type="function">
    <text evidence="5">May play a protective role in mucosal tissues by preventing exaggerated allergic responses.</text>
</comment>
<evidence type="ECO:0000313" key="12">
    <source>
        <dbReference type="RefSeq" id="XP_022080766.1"/>
    </source>
</evidence>
<dbReference type="PROSITE" id="PS50848">
    <property type="entry name" value="START"/>
    <property type="match status" value="1"/>
</dbReference>
<evidence type="ECO:0000256" key="3">
    <source>
        <dbReference type="ARBA" id="ARBA00023054"/>
    </source>
</evidence>
<dbReference type="RefSeq" id="XP_022080765.1">
    <property type="nucleotide sequence ID" value="XM_022225073.1"/>
</dbReference>
<dbReference type="CTD" id="56910"/>
<dbReference type="RefSeq" id="XP_022080764.1">
    <property type="nucleotide sequence ID" value="XM_022225072.1"/>
</dbReference>
<evidence type="ECO:0000259" key="8">
    <source>
        <dbReference type="PROSITE" id="PS50848"/>
    </source>
</evidence>
<gene>
    <name evidence="10 11 12" type="primary">LOC110973877</name>
</gene>
<accession>A0A8B7XKV3</accession>
<sequence>MMAFQNSLREVSRRLLRPSSCNSKLTFARNVCWRSGSSQRVEPWRTWVRVTLLRGQSLPECMDTIFKLLQRQLNVYASQQLRRMEGVMSLYGYLYAENMLQTLAGSFSRRFVRGKKRPFYFLFGGACFVWDRHNKISDQEMDSCASDFEMIQKLEKLESADHVTSNAPWDIIFKHNHLKVWRRPLNNTYLYEYKAYGCYMDISAKSFFQVQLDLEYRQVWDKYAIKLDVVDRDNETGSEVIHWVTHYPFPMYSRDYVFARRYKIDHANNVMTVVSKAVDHPKVPASKNHVRVSSYFSQMVIRPHRSFEENGFDYILTYHDDPQTSFPSSCVNWMTESGMPDFLEKLHQAAKQYDSYNTPQAMIRDLTSSSIVSENQRFGQPSPGQYSM</sequence>
<dbReference type="OrthoDB" id="1295045at2759"/>
<dbReference type="AlphaFoldDB" id="A0A8B7XKV3"/>
<keyword evidence="4" id="KW-0496">Mitochondrion</keyword>
<dbReference type="PANTHER" id="PTHR19308">
    <property type="entry name" value="PHOSPHATIDYLCHOLINE TRANSFER PROTEIN"/>
    <property type="match status" value="1"/>
</dbReference>
<comment type="subcellular location">
    <subcellularLocation>
        <location evidence="1">Mitochondrion</location>
    </subcellularLocation>
</comment>
<dbReference type="Pfam" id="PF01852">
    <property type="entry name" value="START"/>
    <property type="match status" value="1"/>
</dbReference>
<evidence type="ECO:0000256" key="7">
    <source>
        <dbReference type="ARBA" id="ARBA00079053"/>
    </source>
</evidence>
<evidence type="ECO:0000313" key="9">
    <source>
        <dbReference type="Proteomes" id="UP000694845"/>
    </source>
</evidence>
<dbReference type="Gene3D" id="3.30.530.20">
    <property type="match status" value="1"/>
</dbReference>
<dbReference type="SUPFAM" id="SSF55961">
    <property type="entry name" value="Bet v1-like"/>
    <property type="match status" value="1"/>
</dbReference>
<keyword evidence="2" id="KW-0809">Transit peptide</keyword>
<dbReference type="SMART" id="SM00234">
    <property type="entry name" value="START"/>
    <property type="match status" value="1"/>
</dbReference>
<dbReference type="GO" id="GO:0008289">
    <property type="term" value="F:lipid binding"/>
    <property type="evidence" value="ECO:0007669"/>
    <property type="project" value="InterPro"/>
</dbReference>
<evidence type="ECO:0000256" key="4">
    <source>
        <dbReference type="ARBA" id="ARBA00023128"/>
    </source>
</evidence>
<dbReference type="GeneID" id="110973877"/>
<dbReference type="InterPro" id="IPR023393">
    <property type="entry name" value="START-like_dom_sf"/>
</dbReference>
<keyword evidence="9" id="KW-1185">Reference proteome</keyword>
<evidence type="ECO:0000256" key="6">
    <source>
        <dbReference type="ARBA" id="ARBA00069252"/>
    </source>
</evidence>
<evidence type="ECO:0000313" key="11">
    <source>
        <dbReference type="RefSeq" id="XP_022080765.1"/>
    </source>
</evidence>